<dbReference type="Proteomes" id="UP001232750">
    <property type="component" value="Unassembled WGS sequence"/>
</dbReference>
<dbReference type="RefSeq" id="WP_283831634.1">
    <property type="nucleotide sequence ID" value="NZ_JASJEU010000012.1"/>
</dbReference>
<dbReference type="EMBL" id="JASJEU010000012">
    <property type="protein sequence ID" value="MDJ1650280.1"/>
    <property type="molecule type" value="Genomic_DNA"/>
</dbReference>
<evidence type="ECO:0000313" key="2">
    <source>
        <dbReference type="Proteomes" id="UP001232750"/>
    </source>
</evidence>
<comment type="caution">
    <text evidence="1">The sequence shown here is derived from an EMBL/GenBank/DDBJ whole genome shotgun (WGS) entry which is preliminary data.</text>
</comment>
<sequence>MRVRAAGARSAASERGNVTPLALAVALVLFMALGFAVDQGVACASKVRQENALDAARDACMDTSFALVAKNDNDPGLAVARRLTQTLRDEGYQGGATVWFYEVPASALPRSRRVWGVAVQLEEDVPTVIARGFGVVSLPVASKRIVTAEPYADVVAWRPVGTQSNARFQLRAGMKVSSLSRVRLGGLGDYPEELQQRVRAMTADATGRL</sequence>
<name>A0ABT7DL79_9ACTN</name>
<reference evidence="1 2" key="1">
    <citation type="submission" date="2023-05" db="EMBL/GenBank/DDBJ databases">
        <title>Gordonibacter KGMB12511T sp. nov., isolated from faeces of healthy Korean.</title>
        <authorList>
            <person name="Kim H.S."/>
            <person name="Kim J.-S."/>
            <person name="Suh M.K."/>
            <person name="Eom M.K."/>
            <person name="Do H.E."/>
            <person name="Lee J.-S."/>
        </authorList>
    </citation>
    <scope>NUCLEOTIDE SEQUENCE [LARGE SCALE GENOMIC DNA]</scope>
    <source>
        <strain evidence="1 2">KGMB12511</strain>
    </source>
</reference>
<protein>
    <recommendedName>
        <fullName evidence="3">Flp pilus-assembly TadG-like N-terminal domain-containing protein</fullName>
    </recommendedName>
</protein>
<organism evidence="1 2">
    <name type="scientific">Gordonibacter faecis</name>
    <dbReference type="NCBI Taxonomy" id="3047475"/>
    <lineage>
        <taxon>Bacteria</taxon>
        <taxon>Bacillati</taxon>
        <taxon>Actinomycetota</taxon>
        <taxon>Coriobacteriia</taxon>
        <taxon>Eggerthellales</taxon>
        <taxon>Eggerthellaceae</taxon>
        <taxon>Gordonibacter</taxon>
    </lineage>
</organism>
<proteinExistence type="predicted"/>
<evidence type="ECO:0000313" key="1">
    <source>
        <dbReference type="EMBL" id="MDJ1650280.1"/>
    </source>
</evidence>
<accession>A0ABT7DL79</accession>
<evidence type="ECO:0008006" key="3">
    <source>
        <dbReference type="Google" id="ProtNLM"/>
    </source>
</evidence>
<keyword evidence="2" id="KW-1185">Reference proteome</keyword>
<gene>
    <name evidence="1" type="ORF">QNJ86_05675</name>
</gene>